<sequence>MNLSFYSSFGDSNGLPVPEPSSPFNTMAFSSCGQLLAAGTEIGRVFIFPILYQNQLLPRTHICPSLSFSVPQPKYDMNRGILTNPYITSLKFTPEFQLNPKLLVSSSYSTHLYQIKRDDTSSWTKFTSQYDCPHKESPSIQYRGEHIQILDDLRLNEIVYSDFYCPNSIFVASTNGTCLFEANRNEVSMLSVTSDRITCADMNQQFQELFLLGKSDGALSLYDMRQQPENLSPSFEIKIPNFLPKDHLRENFTEIKSAKFAPNNVFFAARTFGDIFIFDMRNPSQPYSQFDLQWFKRMDSITVTGMASDKFGLEFIDDIRVICGVYEEKMVVWDIEGQNSTKIELKNPLTPKKTVDVTANQCSCVAVNPKVDLVAASAQESIFFFTIDEEGGETVS</sequence>
<keyword evidence="4" id="KW-1185">Reference proteome</keyword>
<dbReference type="OrthoDB" id="6274823at2759"/>
<name>A0A1J4KVT0_9EUKA</name>
<protein>
    <submittedName>
        <fullName evidence="3">Uncharacterized protein</fullName>
    </submittedName>
</protein>
<dbReference type="EMBL" id="MLAK01000236">
    <property type="protein sequence ID" value="OHT15335.1"/>
    <property type="molecule type" value="Genomic_DNA"/>
</dbReference>
<dbReference type="InterPro" id="IPR036322">
    <property type="entry name" value="WD40_repeat_dom_sf"/>
</dbReference>
<dbReference type="GO" id="GO:0000159">
    <property type="term" value="C:protein phosphatase type 2A complex"/>
    <property type="evidence" value="ECO:0007669"/>
    <property type="project" value="InterPro"/>
</dbReference>
<gene>
    <name evidence="3" type="ORF">TRFO_42580</name>
</gene>
<evidence type="ECO:0000256" key="2">
    <source>
        <dbReference type="ARBA" id="ARBA00022737"/>
    </source>
</evidence>
<reference evidence="3" key="1">
    <citation type="submission" date="2016-10" db="EMBL/GenBank/DDBJ databases">
        <authorList>
            <person name="Benchimol M."/>
            <person name="Almeida L.G."/>
            <person name="Vasconcelos A.T."/>
            <person name="Perreira-Neves A."/>
            <person name="Rosa I.A."/>
            <person name="Tasca T."/>
            <person name="Bogo M.R."/>
            <person name="de Souza W."/>
        </authorList>
    </citation>
    <scope>NUCLEOTIDE SEQUENCE [LARGE SCALE GENOMIC DNA]</scope>
    <source>
        <strain evidence="3">K</strain>
    </source>
</reference>
<organism evidence="3 4">
    <name type="scientific">Tritrichomonas foetus</name>
    <dbReference type="NCBI Taxonomy" id="1144522"/>
    <lineage>
        <taxon>Eukaryota</taxon>
        <taxon>Metamonada</taxon>
        <taxon>Parabasalia</taxon>
        <taxon>Tritrichomonadida</taxon>
        <taxon>Tritrichomonadidae</taxon>
        <taxon>Tritrichomonas</taxon>
    </lineage>
</organism>
<evidence type="ECO:0000313" key="3">
    <source>
        <dbReference type="EMBL" id="OHT15335.1"/>
    </source>
</evidence>
<dbReference type="Proteomes" id="UP000179807">
    <property type="component" value="Unassembled WGS sequence"/>
</dbReference>
<dbReference type="SUPFAM" id="SSF50978">
    <property type="entry name" value="WD40 repeat-like"/>
    <property type="match status" value="1"/>
</dbReference>
<comment type="caution">
    <text evidence="3">The sequence shown here is derived from an EMBL/GenBank/DDBJ whole genome shotgun (WGS) entry which is preliminary data.</text>
</comment>
<dbReference type="InterPro" id="IPR000009">
    <property type="entry name" value="PP2A_PR55"/>
</dbReference>
<evidence type="ECO:0000313" key="4">
    <source>
        <dbReference type="Proteomes" id="UP000179807"/>
    </source>
</evidence>
<accession>A0A1J4KVT0</accession>
<dbReference type="GO" id="GO:0019888">
    <property type="term" value="F:protein phosphatase regulator activity"/>
    <property type="evidence" value="ECO:0007669"/>
    <property type="project" value="InterPro"/>
</dbReference>
<dbReference type="GeneID" id="94849082"/>
<evidence type="ECO:0000256" key="1">
    <source>
        <dbReference type="ARBA" id="ARBA00022574"/>
    </source>
</evidence>
<dbReference type="RefSeq" id="XP_068368471.1">
    <property type="nucleotide sequence ID" value="XM_068514378.1"/>
</dbReference>
<dbReference type="AlphaFoldDB" id="A0A1J4KVT0"/>
<keyword evidence="1" id="KW-0853">WD repeat</keyword>
<dbReference type="Gene3D" id="2.130.10.10">
    <property type="entry name" value="YVTN repeat-like/Quinoprotein amine dehydrogenase"/>
    <property type="match status" value="2"/>
</dbReference>
<proteinExistence type="predicted"/>
<dbReference type="PRINTS" id="PR00600">
    <property type="entry name" value="PP2APR55"/>
</dbReference>
<keyword evidence="2" id="KW-0677">Repeat</keyword>
<dbReference type="PANTHER" id="PTHR11871">
    <property type="entry name" value="PROTEIN PHOSPHATASE PP2A REGULATORY SUBUNIT B"/>
    <property type="match status" value="1"/>
</dbReference>
<dbReference type="VEuPathDB" id="TrichDB:TRFO_42580"/>
<dbReference type="InterPro" id="IPR015943">
    <property type="entry name" value="WD40/YVTN_repeat-like_dom_sf"/>
</dbReference>